<dbReference type="AlphaFoldDB" id="M0LBI1"/>
<dbReference type="RefSeq" id="WP_004592552.1">
    <property type="nucleotide sequence ID" value="NZ_AOLY01000033.1"/>
</dbReference>
<dbReference type="InterPro" id="IPR017850">
    <property type="entry name" value="Alkaline_phosphatase_core_sf"/>
</dbReference>
<protein>
    <recommendedName>
        <fullName evidence="3">Sulfatase N-terminal domain-containing protein</fullName>
    </recommendedName>
</protein>
<dbReference type="OrthoDB" id="100846at2157"/>
<keyword evidence="2" id="KW-1185">Reference proteome</keyword>
<evidence type="ECO:0000313" key="1">
    <source>
        <dbReference type="EMBL" id="EMA30468.1"/>
    </source>
</evidence>
<evidence type="ECO:0000313" key="2">
    <source>
        <dbReference type="Proteomes" id="UP000011524"/>
    </source>
</evidence>
<dbReference type="eggNOG" id="arCOG04525">
    <property type="taxonomic scope" value="Archaea"/>
</dbReference>
<comment type="caution">
    <text evidence="1">The sequence shown here is derived from an EMBL/GenBank/DDBJ whole genome shotgun (WGS) entry which is preliminary data.</text>
</comment>
<dbReference type="SUPFAM" id="SSF53649">
    <property type="entry name" value="Alkaline phosphatase-like"/>
    <property type="match status" value="1"/>
</dbReference>
<gene>
    <name evidence="1" type="ORF">C444_09797</name>
</gene>
<reference evidence="1 2" key="1">
    <citation type="journal article" date="2014" name="PLoS Genet.">
        <title>Phylogenetically driven sequencing of extremely halophilic archaea reveals strategies for static and dynamic osmo-response.</title>
        <authorList>
            <person name="Becker E.A."/>
            <person name="Seitzer P.M."/>
            <person name="Tritt A."/>
            <person name="Larsen D."/>
            <person name="Krusor M."/>
            <person name="Yao A.I."/>
            <person name="Wu D."/>
            <person name="Madern D."/>
            <person name="Eisen J.A."/>
            <person name="Darling A.E."/>
            <person name="Facciotti M.T."/>
        </authorList>
    </citation>
    <scope>NUCLEOTIDE SEQUENCE [LARGE SCALE GENOMIC DNA]</scope>
    <source>
        <strain evidence="2">ATCC 49778 / DSM 6131 / JCM 7785 / NBRC 101032 / NCIMB 13157 / TR-1</strain>
    </source>
</reference>
<dbReference type="Gene3D" id="3.40.720.10">
    <property type="entry name" value="Alkaline Phosphatase, subunit A"/>
    <property type="match status" value="1"/>
</dbReference>
<sequence>MGTRQWMAESYNRIRRNGIKGAKHSFRPVKNKILSFSDPLFSSGDSIYEMDWDLLIVMDACRLDLMQEVAADYDWIEQIESIRSVNSTTTAWMRDTFTEDRRRQMAETAYICGNPFSESKLDSRDFSVLEEVWKSAWTDPGTVPPEAITDETIRIMRETDHDYVIAHYMQPHCPFLSKPKLSRGKELDKFGNQDWRDVWEQLEDGDLNRNEVWEGYRDNLHYGLDEVEELLRNVDADKVIITSDHGNAVGEWTVYGHPPDLPLTCLRSVPWIETSATDDETREIGDWDSHSIDTNREEQLSALGYR</sequence>
<dbReference type="EMBL" id="AOLY01000033">
    <property type="protein sequence ID" value="EMA30468.1"/>
    <property type="molecule type" value="Genomic_DNA"/>
</dbReference>
<name>M0LBI1_HALJT</name>
<evidence type="ECO:0008006" key="3">
    <source>
        <dbReference type="Google" id="ProtNLM"/>
    </source>
</evidence>
<organism evidence="1 2">
    <name type="scientific">Haloarcula japonica (strain ATCC 49778 / DSM 6131 / JCM 7785 / NBRC 101032 / NCIMB 13157 / TR-1)</name>
    <dbReference type="NCBI Taxonomy" id="1227453"/>
    <lineage>
        <taxon>Archaea</taxon>
        <taxon>Methanobacteriati</taxon>
        <taxon>Methanobacteriota</taxon>
        <taxon>Stenosarchaea group</taxon>
        <taxon>Halobacteria</taxon>
        <taxon>Halobacteriales</taxon>
        <taxon>Haloarculaceae</taxon>
        <taxon>Haloarcula</taxon>
    </lineage>
</organism>
<dbReference type="Proteomes" id="UP000011524">
    <property type="component" value="Unassembled WGS sequence"/>
</dbReference>
<accession>M0LBI1</accession>
<proteinExistence type="predicted"/>